<protein>
    <submittedName>
        <fullName evidence="1">Uncharacterized protein</fullName>
    </submittedName>
</protein>
<evidence type="ECO:0000313" key="1">
    <source>
        <dbReference type="EMBL" id="KAK4277008.1"/>
    </source>
</evidence>
<organism evidence="1 2">
    <name type="scientific">Acacia crassicarpa</name>
    <name type="common">northern wattle</name>
    <dbReference type="NCBI Taxonomy" id="499986"/>
    <lineage>
        <taxon>Eukaryota</taxon>
        <taxon>Viridiplantae</taxon>
        <taxon>Streptophyta</taxon>
        <taxon>Embryophyta</taxon>
        <taxon>Tracheophyta</taxon>
        <taxon>Spermatophyta</taxon>
        <taxon>Magnoliopsida</taxon>
        <taxon>eudicotyledons</taxon>
        <taxon>Gunneridae</taxon>
        <taxon>Pentapetalae</taxon>
        <taxon>rosids</taxon>
        <taxon>fabids</taxon>
        <taxon>Fabales</taxon>
        <taxon>Fabaceae</taxon>
        <taxon>Caesalpinioideae</taxon>
        <taxon>mimosoid clade</taxon>
        <taxon>Acacieae</taxon>
        <taxon>Acacia</taxon>
    </lineage>
</organism>
<evidence type="ECO:0000313" key="2">
    <source>
        <dbReference type="Proteomes" id="UP001293593"/>
    </source>
</evidence>
<gene>
    <name evidence="1" type="ORF">QN277_015079</name>
</gene>
<accession>A0AAE1JWP6</accession>
<proteinExistence type="predicted"/>
<dbReference type="Proteomes" id="UP001293593">
    <property type="component" value="Unassembled WGS sequence"/>
</dbReference>
<dbReference type="EMBL" id="JAWXYG010000003">
    <property type="protein sequence ID" value="KAK4277008.1"/>
    <property type="molecule type" value="Genomic_DNA"/>
</dbReference>
<reference evidence="1" key="1">
    <citation type="submission" date="2023-10" db="EMBL/GenBank/DDBJ databases">
        <title>Chromosome-level genome of the transformable northern wattle, Acacia crassicarpa.</title>
        <authorList>
            <person name="Massaro I."/>
            <person name="Sinha N.R."/>
            <person name="Poethig S."/>
            <person name="Leichty A.R."/>
        </authorList>
    </citation>
    <scope>NUCLEOTIDE SEQUENCE</scope>
    <source>
        <strain evidence="1">Acra3RX</strain>
        <tissue evidence="1">Leaf</tissue>
    </source>
</reference>
<comment type="caution">
    <text evidence="1">The sequence shown here is derived from an EMBL/GenBank/DDBJ whole genome shotgun (WGS) entry which is preliminary data.</text>
</comment>
<name>A0AAE1JWP6_9FABA</name>
<dbReference type="AlphaFoldDB" id="A0AAE1JWP6"/>
<keyword evidence="2" id="KW-1185">Reference proteome</keyword>
<sequence>MVRQAGYGSLQQSLVAVELPQCLRELRVRDRACTVLSKTEHYLPAKFEESHSKLVSLFSAWLWFCCTCYRAGRNMVSLKFSANTH</sequence>